<gene>
    <name evidence="1" type="ORF">PSON_ATCC_30995.1.T0240227</name>
</gene>
<protein>
    <submittedName>
        <fullName evidence="1">Uncharacterized protein</fullName>
    </submittedName>
</protein>
<organism evidence="1 2">
    <name type="scientific">Paramecium sonneborni</name>
    <dbReference type="NCBI Taxonomy" id="65129"/>
    <lineage>
        <taxon>Eukaryota</taxon>
        <taxon>Sar</taxon>
        <taxon>Alveolata</taxon>
        <taxon>Ciliophora</taxon>
        <taxon>Intramacronucleata</taxon>
        <taxon>Oligohymenophorea</taxon>
        <taxon>Peniculida</taxon>
        <taxon>Parameciidae</taxon>
        <taxon>Paramecium</taxon>
    </lineage>
</organism>
<evidence type="ECO:0000313" key="2">
    <source>
        <dbReference type="Proteomes" id="UP000692954"/>
    </source>
</evidence>
<accession>A0A8S1LKA9</accession>
<dbReference type="AlphaFoldDB" id="A0A8S1LKA9"/>
<comment type="caution">
    <text evidence="1">The sequence shown here is derived from an EMBL/GenBank/DDBJ whole genome shotgun (WGS) entry which is preliminary data.</text>
</comment>
<reference evidence="1" key="1">
    <citation type="submission" date="2021-01" db="EMBL/GenBank/DDBJ databases">
        <authorList>
            <consortium name="Genoscope - CEA"/>
            <person name="William W."/>
        </authorList>
    </citation>
    <scope>NUCLEOTIDE SEQUENCE</scope>
</reference>
<dbReference type="Proteomes" id="UP000692954">
    <property type="component" value="Unassembled WGS sequence"/>
</dbReference>
<keyword evidence="2" id="KW-1185">Reference proteome</keyword>
<proteinExistence type="predicted"/>
<evidence type="ECO:0000313" key="1">
    <source>
        <dbReference type="EMBL" id="CAD8068588.1"/>
    </source>
</evidence>
<dbReference type="OrthoDB" id="284184at2759"/>
<name>A0A8S1LKA9_9CILI</name>
<dbReference type="EMBL" id="CAJJDN010000024">
    <property type="protein sequence ID" value="CAD8068588.1"/>
    <property type="molecule type" value="Genomic_DNA"/>
</dbReference>
<sequence>MKLILRISIPEKYTAKMNYYYFQKNLLFVSFLNKSQKFLYRYKPHCFQLW</sequence>